<dbReference type="EMBL" id="RIBZ01000031">
    <property type="protein sequence ID" value="RNG38005.1"/>
    <property type="molecule type" value="Genomic_DNA"/>
</dbReference>
<comment type="caution">
    <text evidence="1">The sequence shown here is derived from an EMBL/GenBank/DDBJ whole genome shotgun (WGS) entry which is preliminary data.</text>
</comment>
<proteinExistence type="predicted"/>
<evidence type="ECO:0000313" key="2">
    <source>
        <dbReference type="Proteomes" id="UP000275401"/>
    </source>
</evidence>
<name>A0A3M8XB23_9ACTN</name>
<sequence>MEPFTFRRGQAVWEREHSPSLLHVYITVELAQHPEVAELVRGAWDVLRGFPLSHVQDPWLHITLDQITDEPTSRITQYERDTLTAELTEALGDAEPFDITVGSLLSSRYGVIADLHPDEELTSLHRRVRGAIRAVRGERAVQYPWGVQHLTISYAQAEADSDEAQRLLRSVRPGHACLHIDKVRLVDVTADSGAKTITWQTLAEIPLGR</sequence>
<keyword evidence="2" id="KW-1185">Reference proteome</keyword>
<accession>A0A3M8XB23</accession>
<organism evidence="1 2">
    <name type="scientific">Streptomyces botrytidirepellens</name>
    <dbReference type="NCBI Taxonomy" id="2486417"/>
    <lineage>
        <taxon>Bacteria</taxon>
        <taxon>Bacillati</taxon>
        <taxon>Actinomycetota</taxon>
        <taxon>Actinomycetes</taxon>
        <taxon>Kitasatosporales</taxon>
        <taxon>Streptomycetaceae</taxon>
        <taxon>Streptomyces</taxon>
    </lineage>
</organism>
<dbReference type="Proteomes" id="UP000275401">
    <property type="component" value="Unassembled WGS sequence"/>
</dbReference>
<dbReference type="SUPFAM" id="SSF55144">
    <property type="entry name" value="LigT-like"/>
    <property type="match status" value="1"/>
</dbReference>
<dbReference type="AlphaFoldDB" id="A0A3M8XB23"/>
<dbReference type="InterPro" id="IPR009097">
    <property type="entry name" value="Cyclic_Pdiesterase"/>
</dbReference>
<reference evidence="1 2" key="1">
    <citation type="submission" date="2018-11" db="EMBL/GenBank/DDBJ databases">
        <title>The Potential of Streptomyces as Biocontrol Agents against the Tomato grey mould, Botrytis cinerea (Gray mold) Frontiers in Microbiology.</title>
        <authorList>
            <person name="Li D."/>
        </authorList>
    </citation>
    <scope>NUCLEOTIDE SEQUENCE [LARGE SCALE GENOMIC DNA]</scope>
    <source>
        <strain evidence="1 2">NEAU-LD23</strain>
    </source>
</reference>
<gene>
    <name evidence="1" type="ORF">EEJ42_02165</name>
</gene>
<evidence type="ECO:0008006" key="3">
    <source>
        <dbReference type="Google" id="ProtNLM"/>
    </source>
</evidence>
<dbReference type="Pfam" id="PF13563">
    <property type="entry name" value="2_5_RNA_ligase2"/>
    <property type="match status" value="1"/>
</dbReference>
<evidence type="ECO:0000313" key="1">
    <source>
        <dbReference type="EMBL" id="RNG38005.1"/>
    </source>
</evidence>
<protein>
    <recommendedName>
        <fullName evidence="3">2'-5' RNA ligase</fullName>
    </recommendedName>
</protein>
<dbReference type="Gene3D" id="3.90.1140.10">
    <property type="entry name" value="Cyclic phosphodiesterase"/>
    <property type="match status" value="1"/>
</dbReference>